<name>A0A1V6XFX0_PENNA</name>
<gene>
    <name evidence="2" type="ORF">PENNAL_c0085G07681</name>
</gene>
<evidence type="ECO:0000313" key="2">
    <source>
        <dbReference type="EMBL" id="OQE73966.1"/>
    </source>
</evidence>
<proteinExistence type="predicted"/>
<feature type="compositionally biased region" description="Basic and acidic residues" evidence="1">
    <location>
        <begin position="60"/>
        <end position="71"/>
    </location>
</feature>
<comment type="caution">
    <text evidence="2">The sequence shown here is derived from an EMBL/GenBank/DDBJ whole genome shotgun (WGS) entry which is preliminary data.</text>
</comment>
<reference evidence="3" key="1">
    <citation type="journal article" date="2017" name="Nat. Microbiol.">
        <title>Global analysis of biosynthetic gene clusters reveals vast potential of secondary metabolite production in Penicillium species.</title>
        <authorList>
            <person name="Nielsen J.C."/>
            <person name="Grijseels S."/>
            <person name="Prigent S."/>
            <person name="Ji B."/>
            <person name="Dainat J."/>
            <person name="Nielsen K.F."/>
            <person name="Frisvad J.C."/>
            <person name="Workman M."/>
            <person name="Nielsen J."/>
        </authorList>
    </citation>
    <scope>NUCLEOTIDE SEQUENCE [LARGE SCALE GENOMIC DNA]</scope>
    <source>
        <strain evidence="3">IBT 13039</strain>
    </source>
</reference>
<accession>A0A1V6XFX0</accession>
<sequence>MGLLQKLRSHHSLKKNKPSRGNENRSQNALHAKQLHAKQPHAGESDDVPCGLSEVAAPEPVKRFSEEELSRHKNLKQQLSNASHHGGNDSEGQYGALSEITAPEPVER</sequence>
<protein>
    <submittedName>
        <fullName evidence="2">Uncharacterized protein</fullName>
    </submittedName>
</protein>
<dbReference type="Proteomes" id="UP000191691">
    <property type="component" value="Unassembled WGS sequence"/>
</dbReference>
<organism evidence="2 3">
    <name type="scientific">Penicillium nalgiovense</name>
    <dbReference type="NCBI Taxonomy" id="60175"/>
    <lineage>
        <taxon>Eukaryota</taxon>
        <taxon>Fungi</taxon>
        <taxon>Dikarya</taxon>
        <taxon>Ascomycota</taxon>
        <taxon>Pezizomycotina</taxon>
        <taxon>Eurotiomycetes</taxon>
        <taxon>Eurotiomycetidae</taxon>
        <taxon>Eurotiales</taxon>
        <taxon>Aspergillaceae</taxon>
        <taxon>Penicillium</taxon>
    </lineage>
</organism>
<evidence type="ECO:0000256" key="1">
    <source>
        <dbReference type="SAM" id="MobiDB-lite"/>
    </source>
</evidence>
<dbReference type="EMBL" id="MOOB01000085">
    <property type="protein sequence ID" value="OQE73966.1"/>
    <property type="molecule type" value="Genomic_DNA"/>
</dbReference>
<feature type="compositionally biased region" description="Basic residues" evidence="1">
    <location>
        <begin position="7"/>
        <end position="18"/>
    </location>
</feature>
<keyword evidence="3" id="KW-1185">Reference proteome</keyword>
<feature type="compositionally biased region" description="Polar residues" evidence="1">
    <location>
        <begin position="19"/>
        <end position="29"/>
    </location>
</feature>
<dbReference type="AlphaFoldDB" id="A0A1V6XFX0"/>
<evidence type="ECO:0000313" key="3">
    <source>
        <dbReference type="Proteomes" id="UP000191691"/>
    </source>
</evidence>
<feature type="region of interest" description="Disordered" evidence="1">
    <location>
        <begin position="1"/>
        <end position="108"/>
    </location>
</feature>